<dbReference type="SMART" id="SM00346">
    <property type="entry name" value="HTH_ICLR"/>
    <property type="match status" value="1"/>
</dbReference>
<gene>
    <name evidence="6" type="ORF">ACFOUW_23610</name>
</gene>
<keyword evidence="7" id="KW-1185">Reference proteome</keyword>
<dbReference type="Gene3D" id="1.10.10.10">
    <property type="entry name" value="Winged helix-like DNA-binding domain superfamily/Winged helix DNA-binding domain"/>
    <property type="match status" value="1"/>
</dbReference>
<evidence type="ECO:0000313" key="6">
    <source>
        <dbReference type="EMBL" id="MFC3763846.1"/>
    </source>
</evidence>
<comment type="caution">
    <text evidence="6">The sequence shown here is derived from an EMBL/GenBank/DDBJ whole genome shotgun (WGS) entry which is preliminary data.</text>
</comment>
<evidence type="ECO:0000256" key="1">
    <source>
        <dbReference type="ARBA" id="ARBA00023015"/>
    </source>
</evidence>
<dbReference type="SUPFAM" id="SSF46785">
    <property type="entry name" value="Winged helix' DNA-binding domain"/>
    <property type="match status" value="1"/>
</dbReference>
<name>A0ABV7YF33_9ACTN</name>
<dbReference type="PANTHER" id="PTHR30136">
    <property type="entry name" value="HELIX-TURN-HELIX TRANSCRIPTIONAL REGULATOR, ICLR FAMILY"/>
    <property type="match status" value="1"/>
</dbReference>
<accession>A0ABV7YF33</accession>
<dbReference type="InterPro" id="IPR036388">
    <property type="entry name" value="WH-like_DNA-bd_sf"/>
</dbReference>
<dbReference type="Proteomes" id="UP001595699">
    <property type="component" value="Unassembled WGS sequence"/>
</dbReference>
<dbReference type="Pfam" id="PF01614">
    <property type="entry name" value="IclR_C"/>
    <property type="match status" value="1"/>
</dbReference>
<dbReference type="PANTHER" id="PTHR30136:SF24">
    <property type="entry name" value="HTH-TYPE TRANSCRIPTIONAL REPRESSOR ALLR"/>
    <property type="match status" value="1"/>
</dbReference>
<reference evidence="7" key="1">
    <citation type="journal article" date="2019" name="Int. J. Syst. Evol. Microbiol.">
        <title>The Global Catalogue of Microorganisms (GCM) 10K type strain sequencing project: providing services to taxonomists for standard genome sequencing and annotation.</title>
        <authorList>
            <consortium name="The Broad Institute Genomics Platform"/>
            <consortium name="The Broad Institute Genome Sequencing Center for Infectious Disease"/>
            <person name="Wu L."/>
            <person name="Ma J."/>
        </authorList>
    </citation>
    <scope>NUCLEOTIDE SEQUENCE [LARGE SCALE GENOMIC DNA]</scope>
    <source>
        <strain evidence="7">CGMCC 4.7241</strain>
    </source>
</reference>
<evidence type="ECO:0000259" key="5">
    <source>
        <dbReference type="PROSITE" id="PS51078"/>
    </source>
</evidence>
<evidence type="ECO:0000313" key="7">
    <source>
        <dbReference type="Proteomes" id="UP001595699"/>
    </source>
</evidence>
<dbReference type="Gene3D" id="3.30.450.40">
    <property type="match status" value="1"/>
</dbReference>
<dbReference type="InterPro" id="IPR050707">
    <property type="entry name" value="HTH_MetabolicPath_Reg"/>
</dbReference>
<feature type="domain" description="HTH iclR-type" evidence="4">
    <location>
        <begin position="1"/>
        <end position="60"/>
    </location>
</feature>
<evidence type="ECO:0000256" key="3">
    <source>
        <dbReference type="ARBA" id="ARBA00023163"/>
    </source>
</evidence>
<dbReference type="InterPro" id="IPR036390">
    <property type="entry name" value="WH_DNA-bd_sf"/>
</dbReference>
<dbReference type="Pfam" id="PF09339">
    <property type="entry name" value="HTH_IclR"/>
    <property type="match status" value="1"/>
</dbReference>
<feature type="domain" description="IclR-ED" evidence="5">
    <location>
        <begin position="54"/>
        <end position="240"/>
    </location>
</feature>
<dbReference type="InterPro" id="IPR005471">
    <property type="entry name" value="Tscrpt_reg_IclR_N"/>
</dbReference>
<evidence type="ECO:0000256" key="2">
    <source>
        <dbReference type="ARBA" id="ARBA00023125"/>
    </source>
</evidence>
<dbReference type="InterPro" id="IPR029016">
    <property type="entry name" value="GAF-like_dom_sf"/>
</dbReference>
<organism evidence="6 7">
    <name type="scientific">Tenggerimyces flavus</name>
    <dbReference type="NCBI Taxonomy" id="1708749"/>
    <lineage>
        <taxon>Bacteria</taxon>
        <taxon>Bacillati</taxon>
        <taxon>Actinomycetota</taxon>
        <taxon>Actinomycetes</taxon>
        <taxon>Propionibacteriales</taxon>
        <taxon>Nocardioidaceae</taxon>
        <taxon>Tenggerimyces</taxon>
    </lineage>
</organism>
<dbReference type="RefSeq" id="WP_205120956.1">
    <property type="nucleotide sequence ID" value="NZ_JAFBCM010000001.1"/>
</dbReference>
<proteinExistence type="predicted"/>
<sequence>MDRVVDILDALQQSPRGLSLGAIASAAGLPKSSAFRYLSTLEARGYVARDAAGDTYRLGRALGQLRPRELARLSVVARPHLEGLAERFQETVNLGVLDVNRISYLEVAESPRAVRFVARPGARDRIHSSALGKAVASRLREEEVRRILRVEGMPACTTATITDVELYLEELGDVRARGYSLDRGENEDGGECVGVVLPGSSTPAAISLAAPAGRLDPMTIKDAVTALRGAAHAIVTEAAIDA</sequence>
<keyword evidence="3" id="KW-0804">Transcription</keyword>
<dbReference type="PROSITE" id="PS51077">
    <property type="entry name" value="HTH_ICLR"/>
    <property type="match status" value="1"/>
</dbReference>
<keyword evidence="1" id="KW-0805">Transcription regulation</keyword>
<protein>
    <submittedName>
        <fullName evidence="6">IclR family transcriptional regulator</fullName>
    </submittedName>
</protein>
<dbReference type="InterPro" id="IPR014757">
    <property type="entry name" value="Tscrpt_reg_IclR_C"/>
</dbReference>
<evidence type="ECO:0000259" key="4">
    <source>
        <dbReference type="PROSITE" id="PS51077"/>
    </source>
</evidence>
<dbReference type="EMBL" id="JBHRZH010000021">
    <property type="protein sequence ID" value="MFC3763846.1"/>
    <property type="molecule type" value="Genomic_DNA"/>
</dbReference>
<dbReference type="PROSITE" id="PS51078">
    <property type="entry name" value="ICLR_ED"/>
    <property type="match status" value="1"/>
</dbReference>
<keyword evidence="2" id="KW-0238">DNA-binding</keyword>
<dbReference type="SUPFAM" id="SSF55781">
    <property type="entry name" value="GAF domain-like"/>
    <property type="match status" value="1"/>
</dbReference>